<organism evidence="3">
    <name type="scientific">Ananas comosus var. bracteatus</name>
    <name type="common">red pineapple</name>
    <dbReference type="NCBI Taxonomy" id="296719"/>
    <lineage>
        <taxon>Eukaryota</taxon>
        <taxon>Viridiplantae</taxon>
        <taxon>Streptophyta</taxon>
        <taxon>Embryophyta</taxon>
        <taxon>Tracheophyta</taxon>
        <taxon>Spermatophyta</taxon>
        <taxon>Magnoliopsida</taxon>
        <taxon>Liliopsida</taxon>
        <taxon>Poales</taxon>
        <taxon>Bromeliaceae</taxon>
        <taxon>Bromelioideae</taxon>
        <taxon>Ananas</taxon>
    </lineage>
</organism>
<dbReference type="PANTHER" id="PTHR46398:SF7">
    <property type="entry name" value="ALPHA_BETA-HYDROLASES SUPERFAMILY PROTEIN"/>
    <property type="match status" value="1"/>
</dbReference>
<protein>
    <recommendedName>
        <fullName evidence="2">Mono-/di-acylglycerol lipase N-terminal domain-containing protein</fullName>
    </recommendedName>
</protein>
<evidence type="ECO:0000313" key="3">
    <source>
        <dbReference type="EMBL" id="CAD1827408.1"/>
    </source>
</evidence>
<dbReference type="PANTHER" id="PTHR46398">
    <property type="entry name" value="ALPHA/BETA-HYDROLASES SUPERFAMILY PROTEIN"/>
    <property type="match status" value="1"/>
</dbReference>
<evidence type="ECO:0000259" key="2">
    <source>
        <dbReference type="Pfam" id="PF03893"/>
    </source>
</evidence>
<feature type="transmembrane region" description="Helical" evidence="1">
    <location>
        <begin position="97"/>
        <end position="117"/>
    </location>
</feature>
<dbReference type="GO" id="GO:0016042">
    <property type="term" value="P:lipid catabolic process"/>
    <property type="evidence" value="ECO:0007669"/>
    <property type="project" value="InterPro"/>
</dbReference>
<keyword evidence="1" id="KW-0812">Transmembrane</keyword>
<sequence>MSVVGGLECVVCVGCSRWAWKRLNYIDAYDSKSWPLSSAAEFAPIPRACWAILGVYADDLVDTSSTASSLWPGSSLSPLMVHHYTINDRIFKKLTKLLLFPFLSPFFFSLVLFSLRLSSTTSTALCNGNKGNAAPSSSAFASADTDVGAGREGLEASANESGADGSDEVVAETVLTVAHESEDKDAPAFLQETHPTRAVATIEDEGEIAIVEKRYRW</sequence>
<dbReference type="InterPro" id="IPR005592">
    <property type="entry name" value="Mono/diacylglycerol_lipase_N"/>
</dbReference>
<dbReference type="Pfam" id="PF03893">
    <property type="entry name" value="Lipase3_N"/>
    <property type="match status" value="1"/>
</dbReference>
<keyword evidence="1" id="KW-0472">Membrane</keyword>
<evidence type="ECO:0000256" key="1">
    <source>
        <dbReference type="SAM" id="Phobius"/>
    </source>
</evidence>
<reference evidence="3" key="1">
    <citation type="submission" date="2020-07" db="EMBL/GenBank/DDBJ databases">
        <authorList>
            <person name="Lin J."/>
        </authorList>
    </citation>
    <scope>NUCLEOTIDE SEQUENCE</scope>
</reference>
<accession>A0A6V7P9S7</accession>
<name>A0A6V7P9S7_ANACO</name>
<keyword evidence="1" id="KW-1133">Transmembrane helix</keyword>
<proteinExistence type="predicted"/>
<feature type="domain" description="Mono-/di-acylglycerol lipase N-terminal" evidence="2">
    <location>
        <begin position="7"/>
        <end position="60"/>
    </location>
</feature>
<dbReference type="EMBL" id="LR862146">
    <property type="protein sequence ID" value="CAD1827408.1"/>
    <property type="molecule type" value="Genomic_DNA"/>
</dbReference>
<gene>
    <name evidence="3" type="ORF">CB5_LOCUS10619</name>
</gene>
<dbReference type="AlphaFoldDB" id="A0A6V7P9S7"/>